<feature type="signal peptide" evidence="3">
    <location>
        <begin position="1"/>
        <end position="17"/>
    </location>
</feature>
<evidence type="ECO:0008006" key="6">
    <source>
        <dbReference type="Google" id="ProtNLM"/>
    </source>
</evidence>
<evidence type="ECO:0000313" key="4">
    <source>
        <dbReference type="EMBL" id="CAD8098523.1"/>
    </source>
</evidence>
<evidence type="ECO:0000256" key="3">
    <source>
        <dbReference type="SAM" id="SignalP"/>
    </source>
</evidence>
<feature type="chain" id="PRO_5035866969" description="Transmembrane protein" evidence="3">
    <location>
        <begin position="18"/>
        <end position="1774"/>
    </location>
</feature>
<evidence type="ECO:0000313" key="5">
    <source>
        <dbReference type="Proteomes" id="UP000692954"/>
    </source>
</evidence>
<sequence>MMIRIGVILLTIIQVLSKKQKDFLFDLKQGNKMQVELDEKQDKDFIILYIRPDIEDEKSDLGQIQLKSKEDEFKLNKFYETALFTMKSDEINLKCISVPCKGRISIIYSDAIELSIESQELILSQNEPAKVILMHLPKEYNRMVGQFKLENKESNNFKLDVFQEKDQEKPQLYEDNVQLTVAINNNDCEKCKIWVVLSGDLQKKDKAKVIGQLYLYEDEQAIQINQLIQDYLFEKTENVYKLELPYKFEILQIGIFGDKLPQIKIHKKENEYFNSQQSMLLQQIGQAFHIILRREDIQENKITINLSQGGSLKYLMVVKLIDQAILYNNQLILTQIQNQGKHNYLFKSIESEQEIEIKLVYQQKGANTLKLAECQNGCQLTNEDNHNLRFHKHELKPLVYVTPHCQNKDQEDFCTYQIEITSEIKNMYMLTTKNDQNLRLLKQDQPYSNFIEQSQEENLILKYEKSDDDQELVFTVNTHNIEYMISRDSSCFPVRIECAKYFGGIDHLVVLRGDQLKHTQYYVTLTAKESTIFQFTAQIIKKQDINIKVLKEDETYRGVLQLNNRESIIHYFKVIINFKQVDQNVEIIDDVQPSIEFAIHSSRMQVALTLNKGNELPSMQQYDLITFNNYLSIQPEDQFYQSSGNYTIGIENMFDTYLDKEIMYTITYSTSRTVKTLHVGQQFVDQVKGLKSKYFSFYYSQNTSLFYINLQSKNNDNLTLTVQNDIKPDNHSQFAKSQDSSTLQLSKSALTSLCQDGISEDEIEEDSNHLTICQAYMIIENHGNEDILIYLNIWNPQTALELKDGQEYTFNLEYLISETFLYYKVISSQNDVQLHINSHYGYTKYQIQIFDSKNQQSNSLYAQEEYKTQHSKSIHSGAFEFCAPNCVLKILLVAQQQEQKRDVKINFDDTVYVTITQSYMDLKSGLPIQISVNKQQPRRFIFSEINDISPQSRLKLILHEIYGQGSICLSFNDDNYIDIDCKYQGFGNVLELTQAQIQEKLTELNLTTNPYIIIQIFSIVDNSKFQLSLEVSNDSKNHKLIMGVPSRIKLDIEEEVEYQYFNIQKDDDLYFKFIKIQGTSLIEMSRCLNNINKDCEEEIIIKQQLLAGQSFNQHIIHKNDNKLYCELCTYIIKIKTIGINLDLLIVVTSQLNFVQLPQNIAYTDFLEDQNDYNIYHFSYNTDHQIEIQINQYNGDTQMWIGYNAVLNSSLYQYGPYNIIKQQKLMNTTNSISYYQAIIPPREHLEETNYTPYANESHTLAGHYNDDDLYIIVQNNQQQPSNYSILLTQSTTGNGQLLLDGIITFAYLSKQTPVITLYHQYRYQKQPQLVIKLISYGIQKFSVSDYLKIEISNETDPVNYTLIEPFSSRNDQQIYILPILEGLLTIKIHSLLEIKGNENNNIQYIFNRGGDVVPTKTLQMKDSYIYGNNYLNRIDLQISIVGKEVLMIDEKSSLSDHIHDSQPKYYESYIPQEGKLAVQVYNCLGELSVSITQNYDEFIERVFNVSKITLEGQLNDIIIPVRAGPVYFEFQSNQSVYKFTTQVYKAQDFTPFGQLVMGGDGQIHYSFETYDTDLITVKFKPLKCIGCDIHQEMNSQIRYSISWGSDVQYAHIIGLCQYNQYANYHQNHIDNYQQIDIGNYALNHTDEIVFNITVDKQSIHPQLFIAVRAQVLVFNNLAIRDYELFYHVAQIAIPNLSLYWYKHRYNEFMMAVTIFLFVFTALLCYLCKIYKKVRILKKENLNLQLEKQMDEAKEKVQNQSKYETLQDENNDQSNV</sequence>
<keyword evidence="2" id="KW-0472">Membrane</keyword>
<dbReference type="EMBL" id="CAJJDN010000070">
    <property type="protein sequence ID" value="CAD8098523.1"/>
    <property type="molecule type" value="Genomic_DNA"/>
</dbReference>
<protein>
    <recommendedName>
        <fullName evidence="6">Transmembrane protein</fullName>
    </recommendedName>
</protein>
<organism evidence="4 5">
    <name type="scientific">Paramecium sonneborni</name>
    <dbReference type="NCBI Taxonomy" id="65129"/>
    <lineage>
        <taxon>Eukaryota</taxon>
        <taxon>Sar</taxon>
        <taxon>Alveolata</taxon>
        <taxon>Ciliophora</taxon>
        <taxon>Intramacronucleata</taxon>
        <taxon>Oligohymenophorea</taxon>
        <taxon>Peniculida</taxon>
        <taxon>Parameciidae</taxon>
        <taxon>Paramecium</taxon>
    </lineage>
</organism>
<dbReference type="OrthoDB" id="293398at2759"/>
<comment type="caution">
    <text evidence="4">The sequence shown here is derived from an EMBL/GenBank/DDBJ whole genome shotgun (WGS) entry which is preliminary data.</text>
</comment>
<gene>
    <name evidence="4" type="ORF">PSON_ATCC_30995.1.T0700161</name>
</gene>
<proteinExistence type="predicted"/>
<keyword evidence="1" id="KW-0175">Coiled coil</keyword>
<feature type="coiled-coil region" evidence="1">
    <location>
        <begin position="1734"/>
        <end position="1761"/>
    </location>
</feature>
<evidence type="ECO:0000256" key="2">
    <source>
        <dbReference type="SAM" id="Phobius"/>
    </source>
</evidence>
<keyword evidence="2" id="KW-1133">Transmembrane helix</keyword>
<keyword evidence="2" id="KW-0812">Transmembrane</keyword>
<name>A0A8S1P6F6_9CILI</name>
<reference evidence="4" key="1">
    <citation type="submission" date="2021-01" db="EMBL/GenBank/DDBJ databases">
        <authorList>
            <consortium name="Genoscope - CEA"/>
            <person name="William W."/>
        </authorList>
    </citation>
    <scope>NUCLEOTIDE SEQUENCE</scope>
</reference>
<feature type="transmembrane region" description="Helical" evidence="2">
    <location>
        <begin position="1707"/>
        <end position="1726"/>
    </location>
</feature>
<dbReference type="Proteomes" id="UP000692954">
    <property type="component" value="Unassembled WGS sequence"/>
</dbReference>
<evidence type="ECO:0000256" key="1">
    <source>
        <dbReference type="SAM" id="Coils"/>
    </source>
</evidence>
<accession>A0A8S1P6F6</accession>
<keyword evidence="5" id="KW-1185">Reference proteome</keyword>
<keyword evidence="3" id="KW-0732">Signal</keyword>